<dbReference type="Gene3D" id="3.30.565.10">
    <property type="entry name" value="Histidine kinase-like ATPase, C-terminal domain"/>
    <property type="match status" value="1"/>
</dbReference>
<feature type="domain" description="Two component regulator three Y" evidence="4">
    <location>
        <begin position="670"/>
        <end position="730"/>
    </location>
</feature>
<organism evidence="5 6">
    <name type="scientific">Haoranjiania flava</name>
    <dbReference type="NCBI Taxonomy" id="1856322"/>
    <lineage>
        <taxon>Bacteria</taxon>
        <taxon>Pseudomonadati</taxon>
        <taxon>Bacteroidota</taxon>
        <taxon>Chitinophagia</taxon>
        <taxon>Chitinophagales</taxon>
        <taxon>Chitinophagaceae</taxon>
        <taxon>Haoranjiania</taxon>
    </lineage>
</organism>
<dbReference type="InterPro" id="IPR011110">
    <property type="entry name" value="Reg_prop"/>
</dbReference>
<dbReference type="Pfam" id="PF07494">
    <property type="entry name" value="Reg_prop"/>
    <property type="match status" value="5"/>
</dbReference>
<evidence type="ECO:0000256" key="1">
    <source>
        <dbReference type="ARBA" id="ARBA00022553"/>
    </source>
</evidence>
<keyword evidence="5" id="KW-0808">Transferase</keyword>
<gene>
    <name evidence="5" type="ORF">OD355_11570</name>
</gene>
<dbReference type="InterPro" id="IPR013783">
    <property type="entry name" value="Ig-like_fold"/>
</dbReference>
<feature type="transmembrane region" description="Helical" evidence="2">
    <location>
        <begin position="738"/>
        <end position="760"/>
    </location>
</feature>
<keyword evidence="5" id="KW-0418">Kinase</keyword>
<dbReference type="Gene3D" id="2.130.10.10">
    <property type="entry name" value="YVTN repeat-like/Quinoprotein amine dehydrogenase"/>
    <property type="match status" value="2"/>
</dbReference>
<sequence length="980" mass="110881">MKFRDIFKYSFTTLCLASSHIKTFSQNLPFENFSVERGLSQSQVFAITQDPQKHLWIGTYGGLNRFDGSSFKLFTKKDGLNSNVITALYNSQQGGIWAGTRKGLSYYDGRKFINYPVKGHFSDYDFFSLVEDDRATIYALDRKGSFFRVKNKVLEKISVSEDSRSPVTCLYKDRGGQLWVYVYGKGFYTYKKDEWQQQNAFDLHSSNETIRYMCESNGGFYAISNKKNVYKIYQDRVAYVSNIQSEYIFSVEVASNGDIWMGTGQGIKIFDGINFTLKKEITSSNGIGENFIIDIFKDADDNIWLGSDGQGLFRYSYGEFLQFNQSHGLFGNIVMGITEDKSGNLLIGTREGGLQKFNGSENNFSKIDYSSLSRFGINCMGTDSNKNLYISTMDSRCLIKKGAAFQEISLLKKYRPGIFSFTPYKTGVIANTTIGAFIVDGHKVEQVADLRLMVTGSLVWGKNVIFGTSKGVYIMGADKKIKTTGIPMLSELEVNTLTKYKDYVIIGSNDGVFFWNTSNQSLHVCNIENGLSDNNIFAVLCDGQGKIWIGTTSGLHQILLKPNGDFEVKRFARSDGYESSETNLNAIYEDANGHIWVGTTKGVFVYSRQAGNNKMYRPYVVIQSVEMSNVRHDSLSKKEFTLWNHLPSAPQIKYANNSISFKVKGVYLKDPHLVKYSYRLAGYETAFTKPAAQSFLSYKNLEPGKYVLQVKAYIPNGIASENTAEYPFTITTPFYKSIWFKILAISMLIMSGITINYVFVKIRIRDRKESEALRAREQERLRQQTAEDFHDELGNKLTRITILTDVLQSKLNPEDLANNHLVSQIKANALALYTGTKEIVWSLSKENANLLEVVQTLRKIGNELFNDTSIEFRIFGIEHVDEGVQLPPGYNRNIIMIFKELFNNSLRHSACDAITIEIRPIIDRVIIFHYSDNGKGFDEANVTKGNGLSNIERRVQRINGSFSLRSIQNSGTACLLKIHL</sequence>
<dbReference type="InterPro" id="IPR015943">
    <property type="entry name" value="WD40/YVTN_repeat-like_dom_sf"/>
</dbReference>
<dbReference type="GO" id="GO:0000155">
    <property type="term" value="F:phosphorelay sensor kinase activity"/>
    <property type="evidence" value="ECO:0007669"/>
    <property type="project" value="TreeGrafter"/>
</dbReference>
<dbReference type="PANTHER" id="PTHR43547:SF2">
    <property type="entry name" value="HYBRID SIGNAL TRANSDUCTION HISTIDINE KINASE C"/>
    <property type="match status" value="1"/>
</dbReference>
<dbReference type="SUPFAM" id="SSF63829">
    <property type="entry name" value="Calcium-dependent phosphotriesterase"/>
    <property type="match status" value="3"/>
</dbReference>
<name>A0AAE3LKQ0_9BACT</name>
<dbReference type="AlphaFoldDB" id="A0AAE3LKQ0"/>
<dbReference type="InterPro" id="IPR011123">
    <property type="entry name" value="Y_Y_Y"/>
</dbReference>
<evidence type="ECO:0000259" key="4">
    <source>
        <dbReference type="Pfam" id="PF07495"/>
    </source>
</evidence>
<reference evidence="5" key="1">
    <citation type="submission" date="2022-10" db="EMBL/GenBank/DDBJ databases">
        <authorList>
            <person name="Kim H.S."/>
            <person name="Kim J.-S."/>
            <person name="Suh M.K."/>
            <person name="Eom M.K."/>
            <person name="Lee J.-S."/>
        </authorList>
    </citation>
    <scope>NUCLEOTIDE SEQUENCE</scope>
    <source>
        <strain evidence="5">LIP-5</strain>
    </source>
</reference>
<dbReference type="InterPro" id="IPR036890">
    <property type="entry name" value="HATPase_C_sf"/>
</dbReference>
<dbReference type="RefSeq" id="WP_263038644.1">
    <property type="nucleotide sequence ID" value="NZ_JAOTPL010000019.1"/>
</dbReference>
<dbReference type="InterPro" id="IPR003594">
    <property type="entry name" value="HATPase_dom"/>
</dbReference>
<keyword evidence="2" id="KW-0472">Membrane</keyword>
<proteinExistence type="predicted"/>
<evidence type="ECO:0000259" key="3">
    <source>
        <dbReference type="Pfam" id="PF02518"/>
    </source>
</evidence>
<evidence type="ECO:0000313" key="5">
    <source>
        <dbReference type="EMBL" id="MCU7695157.1"/>
    </source>
</evidence>
<dbReference type="Pfam" id="PF07495">
    <property type="entry name" value="Y_Y_Y"/>
    <property type="match status" value="1"/>
</dbReference>
<dbReference type="SUPFAM" id="SSF55874">
    <property type="entry name" value="ATPase domain of HSP90 chaperone/DNA topoisomerase II/histidine kinase"/>
    <property type="match status" value="1"/>
</dbReference>
<dbReference type="Gene3D" id="2.60.40.10">
    <property type="entry name" value="Immunoglobulins"/>
    <property type="match status" value="1"/>
</dbReference>
<accession>A0AAE3LKQ0</accession>
<keyword evidence="1" id="KW-0597">Phosphoprotein</keyword>
<dbReference type="PANTHER" id="PTHR43547">
    <property type="entry name" value="TWO-COMPONENT HISTIDINE KINASE"/>
    <property type="match status" value="1"/>
</dbReference>
<keyword evidence="2" id="KW-0812">Transmembrane</keyword>
<keyword evidence="6" id="KW-1185">Reference proteome</keyword>
<dbReference type="Gene3D" id="1.20.5.1930">
    <property type="match status" value="1"/>
</dbReference>
<dbReference type="EMBL" id="JAOTPL010000019">
    <property type="protein sequence ID" value="MCU7695157.1"/>
    <property type="molecule type" value="Genomic_DNA"/>
</dbReference>
<evidence type="ECO:0000256" key="2">
    <source>
        <dbReference type="SAM" id="Phobius"/>
    </source>
</evidence>
<keyword evidence="2" id="KW-1133">Transmembrane helix</keyword>
<comment type="caution">
    <text evidence="5">The sequence shown here is derived from an EMBL/GenBank/DDBJ whole genome shotgun (WGS) entry which is preliminary data.</text>
</comment>
<evidence type="ECO:0000313" key="6">
    <source>
        <dbReference type="Proteomes" id="UP001209317"/>
    </source>
</evidence>
<dbReference type="Pfam" id="PF02518">
    <property type="entry name" value="HATPase_c"/>
    <property type="match status" value="1"/>
</dbReference>
<protein>
    <submittedName>
        <fullName evidence="5">Histidine kinase</fullName>
    </submittedName>
</protein>
<dbReference type="Proteomes" id="UP001209317">
    <property type="component" value="Unassembled WGS sequence"/>
</dbReference>
<feature type="domain" description="Histidine kinase/HSP90-like ATPase" evidence="3">
    <location>
        <begin position="893"/>
        <end position="978"/>
    </location>
</feature>